<evidence type="ECO:0000313" key="3">
    <source>
        <dbReference type="Proteomes" id="UP000298390"/>
    </source>
</evidence>
<dbReference type="AlphaFoldDB" id="A0A4Y9XY46"/>
<protein>
    <submittedName>
        <fullName evidence="2">Uncharacterized protein</fullName>
    </submittedName>
</protein>
<feature type="compositionally biased region" description="Low complexity" evidence="1">
    <location>
        <begin position="1"/>
        <end position="15"/>
    </location>
</feature>
<accession>A0A4Y9XY46</accession>
<comment type="caution">
    <text evidence="2">The sequence shown here is derived from an EMBL/GenBank/DDBJ whole genome shotgun (WGS) entry which is preliminary data.</text>
</comment>
<feature type="compositionally biased region" description="Polar residues" evidence="1">
    <location>
        <begin position="154"/>
        <end position="164"/>
    </location>
</feature>
<dbReference type="EMBL" id="SEKV01000682">
    <property type="protein sequence ID" value="TFY54578.1"/>
    <property type="molecule type" value="Genomic_DNA"/>
</dbReference>
<feature type="region of interest" description="Disordered" evidence="1">
    <location>
        <begin position="154"/>
        <end position="179"/>
    </location>
</feature>
<feature type="compositionally biased region" description="Basic and acidic residues" evidence="1">
    <location>
        <begin position="45"/>
        <end position="54"/>
    </location>
</feature>
<evidence type="ECO:0000313" key="2">
    <source>
        <dbReference type="EMBL" id="TFY54578.1"/>
    </source>
</evidence>
<evidence type="ECO:0000256" key="1">
    <source>
        <dbReference type="SAM" id="MobiDB-lite"/>
    </source>
</evidence>
<proteinExistence type="predicted"/>
<dbReference type="Proteomes" id="UP000298390">
    <property type="component" value="Unassembled WGS sequence"/>
</dbReference>
<reference evidence="2 3" key="1">
    <citation type="submission" date="2019-01" db="EMBL/GenBank/DDBJ databases">
        <title>Genome sequencing of the rare red list fungi Fomitopsis rosea.</title>
        <authorList>
            <person name="Buettner E."/>
            <person name="Kellner H."/>
        </authorList>
    </citation>
    <scope>NUCLEOTIDE SEQUENCE [LARGE SCALE GENOMIC DNA]</scope>
    <source>
        <strain evidence="2 3">DSM 105464</strain>
    </source>
</reference>
<organism evidence="2 3">
    <name type="scientific">Rhodofomes roseus</name>
    <dbReference type="NCBI Taxonomy" id="34475"/>
    <lineage>
        <taxon>Eukaryota</taxon>
        <taxon>Fungi</taxon>
        <taxon>Dikarya</taxon>
        <taxon>Basidiomycota</taxon>
        <taxon>Agaricomycotina</taxon>
        <taxon>Agaricomycetes</taxon>
        <taxon>Polyporales</taxon>
        <taxon>Rhodofomes</taxon>
    </lineage>
</organism>
<gene>
    <name evidence="2" type="ORF">EVJ58_g8778</name>
</gene>
<sequence length="179" mass="19024">MADATGTGAPGSGTTMPDAGATVTRHTEEKATATGKQEVADDAGGDPRDARTDSTTEDAQPGSQPREYTETRSGGEPGDLDDDRKAAFEAVMDTVAALEARRWGWRQRLSLRDNAAREQSDTPTSCSRSRLTLISPGTCADLRAQPAEQGTALMTQGRELSSEAQVARRRIPDLDSVES</sequence>
<feature type="region of interest" description="Disordered" evidence="1">
    <location>
        <begin position="1"/>
        <end position="84"/>
    </location>
</feature>
<name>A0A4Y9XY46_9APHY</name>